<evidence type="ECO:0000256" key="5">
    <source>
        <dbReference type="ARBA" id="ARBA00023157"/>
    </source>
</evidence>
<dbReference type="OMA" id="MKTLCLW"/>
<sequence length="307" mass="34062">MSAKRQNFRAASTVGVILALFTLHSLSEGKVFEKCPLARMLDKQKISSRSLISNWVCLAMAESGGDTSKVTTLDNESANYGIFQINSKTWCREGRKGGRCNKNCPLNLTINFLRTLSMVVPSRRDRLDFLTDDLNDDIECAKQIYSDGGFGAWKGWRSTMASKQLPWAIVVSLFLISLPAVIDGKIYTKCELAKQLTANGISRTYQGHWVCLAMAVSGLDTSKTTTLPNQTANYGIFQINSKEWCRVGYKGGKCNMKCEDLVTDNVTNAIKCSVMIQQSKGFNEWVMWQKKCKGKDLPDITNCGAIG</sequence>
<dbReference type="VEuPathDB" id="VectorBase:ASTEI01341"/>
<dbReference type="GO" id="GO:0031640">
    <property type="term" value="P:killing of cells of another organism"/>
    <property type="evidence" value="ECO:0007669"/>
    <property type="project" value="UniProtKB-KW"/>
</dbReference>
<dbReference type="EnsemblMetazoa" id="ASTEI01341-RA">
    <property type="protein sequence ID" value="ASTEI01341-PA"/>
    <property type="gene ID" value="ASTEI01341"/>
</dbReference>
<comment type="catalytic activity">
    <reaction evidence="1">
        <text>Hydrolysis of (1-&gt;4)-beta-linkages between N-acetylmuramic acid and N-acetyl-D-glucosamine residues in a peptidoglycan and between N-acetyl-D-glucosamine residues in chitodextrins.</text>
        <dbReference type="EC" id="3.2.1.17"/>
    </reaction>
</comment>
<protein>
    <recommendedName>
        <fullName evidence="3">lysozyme</fullName>
        <ecNumber evidence="3">3.2.1.17</ecNumber>
    </recommendedName>
</protein>
<dbReference type="InterPro" id="IPR023346">
    <property type="entry name" value="Lysozyme-like_dom_sf"/>
</dbReference>
<evidence type="ECO:0000256" key="7">
    <source>
        <dbReference type="RuleBase" id="RU004440"/>
    </source>
</evidence>
<proteinExistence type="inferred from homology"/>
<accession>A0A182XYQ5</accession>
<dbReference type="PROSITE" id="PS51348">
    <property type="entry name" value="GLYCOSYL_HYDROL_F22_2"/>
    <property type="match status" value="2"/>
</dbReference>
<dbReference type="VEuPathDB" id="VectorBase:ASTE005878"/>
<dbReference type="AlphaFoldDB" id="A0A182XYQ5"/>
<evidence type="ECO:0000256" key="2">
    <source>
        <dbReference type="ARBA" id="ARBA00010859"/>
    </source>
</evidence>
<dbReference type="Gene3D" id="1.10.530.10">
    <property type="match status" value="2"/>
</dbReference>
<dbReference type="CDD" id="cd16899">
    <property type="entry name" value="LYZ_C_invert"/>
    <property type="match status" value="2"/>
</dbReference>
<keyword evidence="5" id="KW-1015">Disulfide bond</keyword>
<dbReference type="VEuPathDB" id="VectorBase:ASTEI20_044104"/>
<dbReference type="SUPFAM" id="SSF53955">
    <property type="entry name" value="Lysozyme-like"/>
    <property type="match status" value="2"/>
</dbReference>
<dbReference type="GO" id="GO:0042742">
    <property type="term" value="P:defense response to bacterium"/>
    <property type="evidence" value="ECO:0007669"/>
    <property type="project" value="UniProtKB-KW"/>
</dbReference>
<dbReference type="SMART" id="SM00263">
    <property type="entry name" value="LYZ1"/>
    <property type="match status" value="2"/>
</dbReference>
<keyword evidence="4" id="KW-0081">Bacteriolytic enzyme</keyword>
<dbReference type="STRING" id="30069.A0A182XYQ5"/>
<organism evidence="8 9">
    <name type="scientific">Anopheles stephensi</name>
    <name type="common">Indo-Pakistan malaria mosquito</name>
    <dbReference type="NCBI Taxonomy" id="30069"/>
    <lineage>
        <taxon>Eukaryota</taxon>
        <taxon>Metazoa</taxon>
        <taxon>Ecdysozoa</taxon>
        <taxon>Arthropoda</taxon>
        <taxon>Hexapoda</taxon>
        <taxon>Insecta</taxon>
        <taxon>Pterygota</taxon>
        <taxon>Neoptera</taxon>
        <taxon>Endopterygota</taxon>
        <taxon>Diptera</taxon>
        <taxon>Nematocera</taxon>
        <taxon>Culicoidea</taxon>
        <taxon>Culicidae</taxon>
        <taxon>Anophelinae</taxon>
        <taxon>Anopheles</taxon>
    </lineage>
</organism>
<evidence type="ECO:0000313" key="9">
    <source>
        <dbReference type="Proteomes" id="UP000076408"/>
    </source>
</evidence>
<dbReference type="PRINTS" id="PR00137">
    <property type="entry name" value="LYSOZYME"/>
</dbReference>
<dbReference type="FunFam" id="1.10.530.10:FF:000001">
    <property type="entry name" value="Lysozyme C"/>
    <property type="match status" value="1"/>
</dbReference>
<dbReference type="Proteomes" id="UP000076408">
    <property type="component" value="Unassembled WGS sequence"/>
</dbReference>
<evidence type="ECO:0000256" key="6">
    <source>
        <dbReference type="ARBA" id="ARBA00023295"/>
    </source>
</evidence>
<keyword evidence="6" id="KW-0326">Glycosidase</keyword>
<evidence type="ECO:0000313" key="8">
    <source>
        <dbReference type="EnsemblMetazoa" id="ASTEI01341-PA"/>
    </source>
</evidence>
<evidence type="ECO:0000256" key="1">
    <source>
        <dbReference type="ARBA" id="ARBA00000632"/>
    </source>
</evidence>
<keyword evidence="6" id="KW-0378">Hydrolase</keyword>
<dbReference type="GO" id="GO:0003796">
    <property type="term" value="F:lysozyme activity"/>
    <property type="evidence" value="ECO:0007669"/>
    <property type="project" value="UniProtKB-EC"/>
</dbReference>
<comment type="similarity">
    <text evidence="2 7">Belongs to the glycosyl hydrolase 22 family.</text>
</comment>
<dbReference type="EC" id="3.2.1.17" evidence="3"/>
<dbReference type="Pfam" id="PF00062">
    <property type="entry name" value="Lys"/>
    <property type="match status" value="2"/>
</dbReference>
<reference evidence="9" key="1">
    <citation type="journal article" date="2014" name="Genome Biol.">
        <title>Genome analysis of a major urban malaria vector mosquito, Anopheles stephensi.</title>
        <authorList>
            <person name="Jiang X."/>
            <person name="Peery A."/>
            <person name="Hall A.B."/>
            <person name="Sharma A."/>
            <person name="Chen X.G."/>
            <person name="Waterhouse R.M."/>
            <person name="Komissarov A."/>
            <person name="Riehle M.M."/>
            <person name="Shouche Y."/>
            <person name="Sharakhova M.V."/>
            <person name="Lawson D."/>
            <person name="Pakpour N."/>
            <person name="Arensburger P."/>
            <person name="Davidson V.L."/>
            <person name="Eiglmeier K."/>
            <person name="Emrich S."/>
            <person name="George P."/>
            <person name="Kennedy R.C."/>
            <person name="Mane S.P."/>
            <person name="Maslen G."/>
            <person name="Oringanje C."/>
            <person name="Qi Y."/>
            <person name="Settlage R."/>
            <person name="Tojo M."/>
            <person name="Tubio J.M."/>
            <person name="Unger M.F."/>
            <person name="Wang B."/>
            <person name="Vernick K.D."/>
            <person name="Ribeiro J.M."/>
            <person name="James A.A."/>
            <person name="Michel K."/>
            <person name="Riehle M.A."/>
            <person name="Luckhart S."/>
            <person name="Sharakhov I.V."/>
            <person name="Tu Z."/>
        </authorList>
    </citation>
    <scope>NUCLEOTIDE SEQUENCE [LARGE SCALE GENOMIC DNA]</scope>
    <source>
        <strain evidence="9">Indian</strain>
    </source>
</reference>
<evidence type="ECO:0000256" key="4">
    <source>
        <dbReference type="ARBA" id="ARBA00022638"/>
    </source>
</evidence>
<dbReference type="PANTHER" id="PTHR11407:SF63">
    <property type="entry name" value="LYSOZYME C"/>
    <property type="match status" value="1"/>
</dbReference>
<keyword evidence="9" id="KW-1185">Reference proteome</keyword>
<dbReference type="PRINTS" id="PR00135">
    <property type="entry name" value="LYZLACT"/>
</dbReference>
<keyword evidence="4" id="KW-0929">Antimicrobial</keyword>
<dbReference type="InterPro" id="IPR001916">
    <property type="entry name" value="Glyco_hydro_22"/>
</dbReference>
<dbReference type="PANTHER" id="PTHR11407">
    <property type="entry name" value="LYSOZYME C"/>
    <property type="match status" value="1"/>
</dbReference>
<dbReference type="InterPro" id="IPR000974">
    <property type="entry name" value="Glyco_hydro_22_lys"/>
</dbReference>
<reference evidence="8" key="2">
    <citation type="submission" date="2020-05" db="UniProtKB">
        <authorList>
            <consortium name="EnsemblMetazoa"/>
        </authorList>
    </citation>
    <scope>IDENTIFICATION</scope>
    <source>
        <strain evidence="8">Indian</strain>
    </source>
</reference>
<evidence type="ECO:0000256" key="3">
    <source>
        <dbReference type="ARBA" id="ARBA00012732"/>
    </source>
</evidence>
<name>A0A182XYQ5_ANOST</name>